<organism evidence="1 2">
    <name type="scientific">Panagrolaimus sp. JU765</name>
    <dbReference type="NCBI Taxonomy" id="591449"/>
    <lineage>
        <taxon>Eukaryota</taxon>
        <taxon>Metazoa</taxon>
        <taxon>Ecdysozoa</taxon>
        <taxon>Nematoda</taxon>
        <taxon>Chromadorea</taxon>
        <taxon>Rhabditida</taxon>
        <taxon>Tylenchina</taxon>
        <taxon>Panagrolaimomorpha</taxon>
        <taxon>Panagrolaimoidea</taxon>
        <taxon>Panagrolaimidae</taxon>
        <taxon>Panagrolaimus</taxon>
    </lineage>
</organism>
<proteinExistence type="predicted"/>
<sequence length="314" mass="35691">MKTHSSAGLYPFWINLIPDVWYPYWMWADGTDANFTKWYNNTRPRDDKSCIAWRTAANDDGWIPMSCKYSQPFICKQASRTCPTVSLNGTSGNLTSPNYPRPYPLDSNCVYHITVPAGNIVRLQFDYMDLDYLDKFVFYDGPDLNSPKFDTVYDEWGITDYFWETSANVLTLQFITSDWSIFGPGEGWRAHFEAKPEPPPTVLNGTSGTLTSPNYPGNYTNSLELRYKYSAAPGMVIQLTITDFITESPYDWLLISDGPNLLSPTLLNWSGNHTSDCPQTFRSSSNSIYMFFNTDSSLVRTGFSLSYQVIPATK</sequence>
<name>A0AC34RR32_9BILA</name>
<dbReference type="WBParaSite" id="JU765_v2.g9313.t1">
    <property type="protein sequence ID" value="JU765_v2.g9313.t1"/>
    <property type="gene ID" value="JU765_v2.g9313"/>
</dbReference>
<protein>
    <submittedName>
        <fullName evidence="2">CUB domain-containing protein</fullName>
    </submittedName>
</protein>
<accession>A0AC34RR32</accession>
<evidence type="ECO:0000313" key="2">
    <source>
        <dbReference type="WBParaSite" id="JU765_v2.g9313.t1"/>
    </source>
</evidence>
<reference evidence="2" key="1">
    <citation type="submission" date="2022-11" db="UniProtKB">
        <authorList>
            <consortium name="WormBaseParasite"/>
        </authorList>
    </citation>
    <scope>IDENTIFICATION</scope>
</reference>
<dbReference type="Proteomes" id="UP000887576">
    <property type="component" value="Unplaced"/>
</dbReference>
<evidence type="ECO:0000313" key="1">
    <source>
        <dbReference type="Proteomes" id="UP000887576"/>
    </source>
</evidence>